<reference evidence="1" key="1">
    <citation type="submission" date="2021-03" db="EMBL/GenBank/DDBJ databases">
        <title>Evolutionary innovations through gain and loss of genes in the ectomycorrhizal Boletales.</title>
        <authorList>
            <person name="Wu G."/>
            <person name="Miyauchi S."/>
            <person name="Morin E."/>
            <person name="Yang Z.-L."/>
            <person name="Xu J."/>
            <person name="Martin F.M."/>
        </authorList>
    </citation>
    <scope>NUCLEOTIDE SEQUENCE</scope>
    <source>
        <strain evidence="1">BR01</strain>
    </source>
</reference>
<dbReference type="OrthoDB" id="3251205at2759"/>
<dbReference type="Proteomes" id="UP000683000">
    <property type="component" value="Unassembled WGS sequence"/>
</dbReference>
<evidence type="ECO:0000313" key="2">
    <source>
        <dbReference type="Proteomes" id="UP000683000"/>
    </source>
</evidence>
<organism evidence="1 2">
    <name type="scientific">Boletus reticuloceps</name>
    <dbReference type="NCBI Taxonomy" id="495285"/>
    <lineage>
        <taxon>Eukaryota</taxon>
        <taxon>Fungi</taxon>
        <taxon>Dikarya</taxon>
        <taxon>Basidiomycota</taxon>
        <taxon>Agaricomycotina</taxon>
        <taxon>Agaricomycetes</taxon>
        <taxon>Agaricomycetidae</taxon>
        <taxon>Boletales</taxon>
        <taxon>Boletineae</taxon>
        <taxon>Boletaceae</taxon>
        <taxon>Boletoideae</taxon>
        <taxon>Boletus</taxon>
    </lineage>
</organism>
<proteinExistence type="predicted"/>
<dbReference type="PANTHER" id="PTHR33096">
    <property type="entry name" value="CXC2 DOMAIN-CONTAINING PROTEIN"/>
    <property type="match status" value="1"/>
</dbReference>
<dbReference type="AlphaFoldDB" id="A0A8I2YX54"/>
<comment type="caution">
    <text evidence="1">The sequence shown here is derived from an EMBL/GenBank/DDBJ whole genome shotgun (WGS) entry which is preliminary data.</text>
</comment>
<keyword evidence="2" id="KW-1185">Reference proteome</keyword>
<dbReference type="EMBL" id="JAGFBS010000004">
    <property type="protein sequence ID" value="KAG6379830.1"/>
    <property type="molecule type" value="Genomic_DNA"/>
</dbReference>
<name>A0A8I2YX54_9AGAM</name>
<accession>A0A8I2YX54</accession>
<evidence type="ECO:0000313" key="1">
    <source>
        <dbReference type="EMBL" id="KAG6379830.1"/>
    </source>
</evidence>
<dbReference type="InterPro" id="IPR040521">
    <property type="entry name" value="KDZ"/>
</dbReference>
<dbReference type="Pfam" id="PF18758">
    <property type="entry name" value="KDZ"/>
    <property type="match status" value="1"/>
</dbReference>
<dbReference type="PANTHER" id="PTHR33096:SF1">
    <property type="entry name" value="CXC1-LIKE CYSTEINE CLUSTER ASSOCIATED WITH KDZ TRANSPOSASES DOMAIN-CONTAINING PROTEIN"/>
    <property type="match status" value="1"/>
</dbReference>
<gene>
    <name evidence="1" type="ORF">JVT61DRAFT_10378</name>
</gene>
<sequence>MKYPLAIVNKLLLTYGQDGAIFYDIGCAFTMTLANSTLATKMSALNLRMMVGSFHGHTHNRKCQLDWHPLYVDGTGNTEGEECEHVFSASNDLARATWHATMFHCHQAIEQHFGFWNADKYALLGNFLWNHYHMATAAICMLLKECSIQDRLQIQFVRALDECAEKAEEWTQAWAAGLACLNDVQLGALAEINATLKKAGARADSAYRKLQHMEALVAHLQGVLGIEDGWEIGGPQYNHWKEEANIMKYRAAIDELEHLVMKCLFELSKLGMSGTGYKLQQQIAKALQRRSEAIRKAIQHYNKEAILLNPPQPTITWKEIVDYSILSEFDLLRQSRSDVRQDDWAKPAYHKATVKFFKLSHARKEVTRIEIEVHCLRTAIHDKEQLMKATIDHLLQMDHALAKELERQQYSCSGANANIILCLDQIKTSIGYNGCKGIGTRQVVLAEPPNPEMGNNDLSHSNSDSLNDPPVHAPISNGVTNTFAQSNHQFIHLPLALGVDIEDVEHEDDRVVMEMMAEYLYDLGDD</sequence>
<protein>
    <submittedName>
        <fullName evidence="1">Uncharacterized protein</fullName>
    </submittedName>
</protein>